<feature type="non-terminal residue" evidence="1">
    <location>
        <position position="43"/>
    </location>
</feature>
<gene>
    <name evidence="1" type="ORF">AB205_0198160</name>
</gene>
<protein>
    <submittedName>
        <fullName evidence="1">Uncharacterized protein</fullName>
    </submittedName>
</protein>
<accession>A0A2G9S0A2</accession>
<dbReference type="EMBL" id="KV929012">
    <property type="protein sequence ID" value="PIO33608.1"/>
    <property type="molecule type" value="Genomic_DNA"/>
</dbReference>
<evidence type="ECO:0000313" key="2">
    <source>
        <dbReference type="Proteomes" id="UP000228934"/>
    </source>
</evidence>
<dbReference type="AlphaFoldDB" id="A0A2G9S0A2"/>
<proteinExistence type="predicted"/>
<organism evidence="1 2">
    <name type="scientific">Aquarana catesbeiana</name>
    <name type="common">American bullfrog</name>
    <name type="synonym">Rana catesbeiana</name>
    <dbReference type="NCBI Taxonomy" id="8400"/>
    <lineage>
        <taxon>Eukaryota</taxon>
        <taxon>Metazoa</taxon>
        <taxon>Chordata</taxon>
        <taxon>Craniata</taxon>
        <taxon>Vertebrata</taxon>
        <taxon>Euteleostomi</taxon>
        <taxon>Amphibia</taxon>
        <taxon>Batrachia</taxon>
        <taxon>Anura</taxon>
        <taxon>Neobatrachia</taxon>
        <taxon>Ranoidea</taxon>
        <taxon>Ranidae</taxon>
        <taxon>Aquarana</taxon>
    </lineage>
</organism>
<keyword evidence="2" id="KW-1185">Reference proteome</keyword>
<evidence type="ECO:0000313" key="1">
    <source>
        <dbReference type="EMBL" id="PIO33608.1"/>
    </source>
</evidence>
<name>A0A2G9S0A2_AQUCT</name>
<reference evidence="2" key="1">
    <citation type="journal article" date="2017" name="Nat. Commun.">
        <title>The North American bullfrog draft genome provides insight into hormonal regulation of long noncoding RNA.</title>
        <authorList>
            <person name="Hammond S.A."/>
            <person name="Warren R.L."/>
            <person name="Vandervalk B.P."/>
            <person name="Kucuk E."/>
            <person name="Khan H."/>
            <person name="Gibb E.A."/>
            <person name="Pandoh P."/>
            <person name="Kirk H."/>
            <person name="Zhao Y."/>
            <person name="Jones M."/>
            <person name="Mungall A.J."/>
            <person name="Coope R."/>
            <person name="Pleasance S."/>
            <person name="Moore R.A."/>
            <person name="Holt R.A."/>
            <person name="Round J.M."/>
            <person name="Ohora S."/>
            <person name="Walle B.V."/>
            <person name="Veldhoen N."/>
            <person name="Helbing C.C."/>
            <person name="Birol I."/>
        </authorList>
    </citation>
    <scope>NUCLEOTIDE SEQUENCE [LARGE SCALE GENOMIC DNA]</scope>
</reference>
<dbReference type="Proteomes" id="UP000228934">
    <property type="component" value="Unassembled WGS sequence"/>
</dbReference>
<sequence>MSPSESSLTLDVPSESSFTLDVTIKFLFYIRYPHHSPPLHQMS</sequence>